<dbReference type="Gene3D" id="3.40.1350.10">
    <property type="match status" value="1"/>
</dbReference>
<dbReference type="GO" id="GO:0003676">
    <property type="term" value="F:nucleic acid binding"/>
    <property type="evidence" value="ECO:0007669"/>
    <property type="project" value="UniProtKB-UniRule"/>
</dbReference>
<reference evidence="2 3" key="1">
    <citation type="submission" date="2017-11" db="EMBL/GenBank/DDBJ databases">
        <authorList>
            <person name="Seth-Smith MB H."/>
        </authorList>
    </citation>
    <scope>NUCLEOTIDE SEQUENCE [LARGE SCALE GENOMIC DNA]</scope>
    <source>
        <strain evidence="2">E</strain>
    </source>
</reference>
<dbReference type="AlphaFoldDB" id="A0AAJ5NHB4"/>
<keyword evidence="2" id="KW-0378">Hydrolase</keyword>
<dbReference type="Proteomes" id="UP000268684">
    <property type="component" value="Chromosome II"/>
</dbReference>
<evidence type="ECO:0000313" key="2">
    <source>
        <dbReference type="EMBL" id="VBB15446.1"/>
    </source>
</evidence>
<dbReference type="InterPro" id="IPR001374">
    <property type="entry name" value="R3H_dom"/>
</dbReference>
<keyword evidence="3" id="KW-1185">Reference proteome</keyword>
<evidence type="ECO:0000259" key="1">
    <source>
        <dbReference type="PROSITE" id="PS51061"/>
    </source>
</evidence>
<keyword evidence="2" id="KW-0540">Nuclease</keyword>
<dbReference type="EMBL" id="LR025743">
    <property type="protein sequence ID" value="VBB15446.1"/>
    <property type="molecule type" value="Genomic_DNA"/>
</dbReference>
<feature type="domain" description="R3H" evidence="1">
    <location>
        <begin position="96"/>
        <end position="172"/>
    </location>
</feature>
<name>A0AAJ5NHB4_9BURK</name>
<gene>
    <name evidence="2" type="ORF">BSTAB16_5642</name>
</gene>
<dbReference type="Pfam" id="PF08722">
    <property type="entry name" value="Tn7_TnsA-like_N"/>
    <property type="match status" value="1"/>
</dbReference>
<sequence>MRKTETSRKVVTRSGRHVRYLYSSIKNDALVQCESRLELDAAMHFEFDPNVLRYREQPELVTYHDRLGRSRKYYPDFELTMADGTLVHVEVKPAYKLRQATLQERLEDIAARYARAQRPFQILTELDVQREPRRTNLERLNYHRRATPFGFELSSLLDRLSDKRRLTLKVVEKEIGNPKLAMRMIAAGYLICDLDKPIDDSTVLEIRRRG</sequence>
<dbReference type="PROSITE" id="PS51061">
    <property type="entry name" value="R3H"/>
    <property type="match status" value="1"/>
</dbReference>
<organism evidence="2 3">
    <name type="scientific">Burkholderia stabilis</name>
    <dbReference type="NCBI Taxonomy" id="95485"/>
    <lineage>
        <taxon>Bacteria</taxon>
        <taxon>Pseudomonadati</taxon>
        <taxon>Pseudomonadota</taxon>
        <taxon>Betaproteobacteria</taxon>
        <taxon>Burkholderiales</taxon>
        <taxon>Burkholderiaceae</taxon>
        <taxon>Burkholderia</taxon>
        <taxon>Burkholderia cepacia complex</taxon>
    </lineage>
</organism>
<accession>A0AAJ5NHB4</accession>
<keyword evidence="2" id="KW-0255">Endonuclease</keyword>
<proteinExistence type="predicted"/>
<dbReference type="InterPro" id="IPR014833">
    <property type="entry name" value="TnsA_N"/>
</dbReference>
<dbReference type="InterPro" id="IPR011856">
    <property type="entry name" value="tRNA_endonuc-like_dom_sf"/>
</dbReference>
<protein>
    <submittedName>
        <fullName evidence="2">TnsA endonuclease N terminal</fullName>
    </submittedName>
</protein>
<evidence type="ECO:0000313" key="3">
    <source>
        <dbReference type="Proteomes" id="UP000268684"/>
    </source>
</evidence>
<dbReference type="GO" id="GO:0004519">
    <property type="term" value="F:endonuclease activity"/>
    <property type="evidence" value="ECO:0007669"/>
    <property type="project" value="UniProtKB-KW"/>
</dbReference>